<dbReference type="RefSeq" id="WP_227778143.1">
    <property type="nucleotide sequence ID" value="NZ_BAABKX010000013.1"/>
</dbReference>
<reference evidence="1 2" key="1">
    <citation type="journal article" date="2019" name="Int. J. Syst. Evol. Microbiol.">
        <title>The Global Catalogue of Microorganisms (GCM) 10K type strain sequencing project: providing services to taxonomists for standard genome sequencing and annotation.</title>
        <authorList>
            <consortium name="The Broad Institute Genomics Platform"/>
            <consortium name="The Broad Institute Genome Sequencing Center for Infectious Disease"/>
            <person name="Wu L."/>
            <person name="Ma J."/>
        </authorList>
    </citation>
    <scope>NUCLEOTIDE SEQUENCE [LARGE SCALE GENOMIC DNA]</scope>
    <source>
        <strain evidence="1 2">JCM 17504</strain>
    </source>
</reference>
<evidence type="ECO:0000313" key="2">
    <source>
        <dbReference type="Proteomes" id="UP001501729"/>
    </source>
</evidence>
<dbReference type="InterPro" id="IPR019546">
    <property type="entry name" value="TAT_signal_bac_arc"/>
</dbReference>
<dbReference type="Pfam" id="PF16868">
    <property type="entry name" value="NMT1_3"/>
    <property type="match status" value="1"/>
</dbReference>
<dbReference type="AlphaFoldDB" id="A0AAV3UJD1"/>
<dbReference type="Gene3D" id="3.40.190.10">
    <property type="entry name" value="Periplasmic binding protein-like II"/>
    <property type="match status" value="2"/>
</dbReference>
<dbReference type="PANTHER" id="PTHR42941:SF1">
    <property type="entry name" value="SLL1037 PROTEIN"/>
    <property type="match status" value="1"/>
</dbReference>
<accession>A0AAV3UJD1</accession>
<dbReference type="SUPFAM" id="SSF53850">
    <property type="entry name" value="Periplasmic binding protein-like II"/>
    <property type="match status" value="1"/>
</dbReference>
<protein>
    <recommendedName>
        <fullName evidence="3">Tat (Twin-arginine translocation) pathway signal sequence</fullName>
    </recommendedName>
</protein>
<dbReference type="PROSITE" id="PS51318">
    <property type="entry name" value="TAT"/>
    <property type="match status" value="1"/>
</dbReference>
<dbReference type="NCBIfam" id="TIGR02122">
    <property type="entry name" value="TRAP_TAXI"/>
    <property type="match status" value="1"/>
</dbReference>
<proteinExistence type="predicted"/>
<dbReference type="EMBL" id="BAABKX010000013">
    <property type="protein sequence ID" value="GAA5053422.1"/>
    <property type="molecule type" value="Genomic_DNA"/>
</dbReference>
<keyword evidence="2" id="KW-1185">Reference proteome</keyword>
<evidence type="ECO:0008006" key="3">
    <source>
        <dbReference type="Google" id="ProtNLM"/>
    </source>
</evidence>
<dbReference type="InterPro" id="IPR011852">
    <property type="entry name" value="TRAP_TAXI"/>
</dbReference>
<sequence>MNRRTFLKSSAGIAAAATLAGCSGGPAESGNSGGSNGDGGTQFVTIGTGGTGGVYYPLGGGMADIMNKNLDNVEATAESTGASVENCRLVANDEMTMALALGNSVLLAVNGEGDFDNALDLKAAFGAYQNSTQVVTTNDSNIETIPDMAGKKISVGAPGSGTEVIAKELLNYFDITYDDIDAQRLSFSETATAIQDGQVEAGFWSVAYPASSYRTCSSTGRSSCSSARRRVSPRVR</sequence>
<dbReference type="GeneID" id="68616880"/>
<comment type="caution">
    <text evidence="1">The sequence shown here is derived from an EMBL/GenBank/DDBJ whole genome shotgun (WGS) entry which is preliminary data.</text>
</comment>
<name>A0AAV3UJD1_9EURY</name>
<dbReference type="PROSITE" id="PS51257">
    <property type="entry name" value="PROKAR_LIPOPROTEIN"/>
    <property type="match status" value="1"/>
</dbReference>
<dbReference type="Pfam" id="PF10518">
    <property type="entry name" value="TAT_signal"/>
    <property type="match status" value="1"/>
</dbReference>
<evidence type="ECO:0000313" key="1">
    <source>
        <dbReference type="EMBL" id="GAA5053422.1"/>
    </source>
</evidence>
<dbReference type="Proteomes" id="UP001501729">
    <property type="component" value="Unassembled WGS sequence"/>
</dbReference>
<organism evidence="1 2">
    <name type="scientific">Haladaptatus pallidirubidus</name>
    <dbReference type="NCBI Taxonomy" id="1008152"/>
    <lineage>
        <taxon>Archaea</taxon>
        <taxon>Methanobacteriati</taxon>
        <taxon>Methanobacteriota</taxon>
        <taxon>Stenosarchaea group</taxon>
        <taxon>Halobacteria</taxon>
        <taxon>Halobacteriales</taxon>
        <taxon>Haladaptataceae</taxon>
        <taxon>Haladaptatus</taxon>
    </lineage>
</organism>
<dbReference type="InterPro" id="IPR006311">
    <property type="entry name" value="TAT_signal"/>
</dbReference>
<dbReference type="PANTHER" id="PTHR42941">
    <property type="entry name" value="SLL1037 PROTEIN"/>
    <property type="match status" value="1"/>
</dbReference>
<gene>
    <name evidence="1" type="ORF">GCM10025751_30670</name>
</gene>